<gene>
    <name evidence="5" type="ORF">KIW84_012388</name>
</gene>
<dbReference type="EC" id="5.6.2.3" evidence="1"/>
<dbReference type="GO" id="GO:0016787">
    <property type="term" value="F:hydrolase activity"/>
    <property type="evidence" value="ECO:0007669"/>
    <property type="project" value="UniProtKB-KW"/>
</dbReference>
<keyword evidence="1" id="KW-0547">Nucleotide-binding</keyword>
<dbReference type="InterPro" id="IPR027417">
    <property type="entry name" value="P-loop_NTPase"/>
</dbReference>
<sequence length="1672" mass="191429">MEPPANSNKEIAALARRKRKQILKDRRSKKLRNIDNFYNHYEASQMYYAPSRPIIRTPLSNITSIVLNERNMFSHSPGIATGSGISMKNFESVSTKQAAAFARERRKQILQRRISQSHDENFDKNSPSCFRINTPSFTHLVTPPSNITSPHSNARNLNMSAQPSTSAYKSKKQLNVGAIQSMSVKLLNYFANENHDPSSSSTPNSPVHDASTFNSVPNFNIAMHNSVDDTSTDDSISDSSCEFNVADGNYDSSSSLDGDEAFQYNSSSIDSCNIDYSDIGDPTVECIHCGALMWYQEKTKKGKNCSVPKFQLCCGNGKVVLPLLKTPPLLLRRLLFDNSESESINYQQYCRLYNMIFAFTSSGMKVDNRFQDGRGPPNLRKHGQVCHRIGSMLPLPGESPKFAQLYIFDTDNEVQNRIEAIGNNPYIIPDTVKRLKLMLDKFNTHAKSFRMAADRLKNCSLPDLKLKLISDRSTDGRIYNHPTVSEVAALIVGDVDTGHKRDILLERQSGQLKRISEFHPSYLSYQYPLLFPYGEDGFRVGVLLRETNSKKPMKRNKLTIREWLAFRIQSRNNEAQTLLLSRRLFQQFLVDGFTMMESQRLNYIRKHQKRLRVSKYGNLNDGEQNANTQGSNKGKRVVLPSTYVGSRRFMEQLYFNGMAICSHFGFPDLFIIFTCNPNWPEIQRLVAKNNLNSQDRPDIISRVFKIKFDELLCDLTKKHVLGRVVAYIYTIEFQKRGLPHSHILLFLHPSSKYPTPDDIDKIISAEIPTEQDDKPLYDLVKTHMIHGPCGIANRSSPCMKDGKCSKYFPKKFQPQTIVDQDGYPMYRRRETGNTIMKKQVQLDNRYVVPYNPYLLKKYQAHVNMEWCNQSTSIKYLFKYINKGYDRITAAVVQTESDGTSVIRNVDEIKQYLDCRYVSPSEACWRLFSFPIHGRSPAVERLYFHLEGDNSVYYTDYELIDEVLDKPSVKESMFTAWMEANKIYFEAQNLTYSQFLTKFVYDRRYRRWRPRKRGHTIGRLIWVPLSTGELYYLRMMLTVVKGPTCYEDIKFVDGKVQDSFRDACFHMGFLNDDSEYVAAINEAKDWGSGHFLRKLFVTMLLSSTVNRPRHVWEQTWRTLSDELQLSDTELKNLTLIEIENMMQSNRRSLHEFTCMPYPDSYVTKHVGNRLIYDELDYNAENEQKNFEELFHALTDEQLAIYHTIMDAVNKKRGGVFFLHGYGGTGKTFMWRTLSSALRSQKKIVLTVASSGIASLLLPGGRTAHSKFKIPVPTLDNSTCNIDKDTDHSQLLEATDVIIWDEAPMSHRHCFEALDKTLKDVMSKKGFQNAIFGGKVVVFGGDFRQILPVVPRASRSDIVHASISSSYVWEYCQVLKLTKNMRLRHGRDNTSSDELAKFSKWILQVGDGKISEPNDGLVDIEIPKELLISNFEDPIRAIVDYTYPNLLEKFQDVTFLQGKAILASTIEVVDRINHYILDLIPGEEKEYLSFDSIDRTDTTYNESYEVLTPEFLSKLRTSGIPNHKIKLKVGTPIMLMRNLDQVDGLCNGTRLIVTRLANHVIEAKIMSGKNIGKIFYIPRMSMSPSDSPWPFKLIRRQFPIIVSYAMTINKSQGQSLDSVGLYLPTPVFSHGQLYVAISRVKSKSGLKILIHDKDNSPCSTTTNVVYKEVFEALG</sequence>
<keyword evidence="1" id="KW-0378">Hydrolase</keyword>
<feature type="domain" description="DNA helicase Pif1-like DEAD-box helicase" evidence="2">
    <location>
        <begin position="1192"/>
        <end position="1413"/>
    </location>
</feature>
<comment type="caution">
    <text evidence="5">The sequence shown here is derived from an EMBL/GenBank/DDBJ whole genome shotgun (WGS) entry which is preliminary data.</text>
</comment>
<feature type="domain" description="Helitron helicase-like" evidence="3">
    <location>
        <begin position="563"/>
        <end position="745"/>
    </location>
</feature>
<dbReference type="InterPro" id="IPR025476">
    <property type="entry name" value="Helitron_helicase-like"/>
</dbReference>
<dbReference type="PANTHER" id="PTHR10492:SF78">
    <property type="entry name" value="ATP-DEPENDENT DNA HELICASE"/>
    <property type="match status" value="1"/>
</dbReference>
<dbReference type="InterPro" id="IPR049163">
    <property type="entry name" value="Pif1-like_2B_dom"/>
</dbReference>
<reference evidence="5 6" key="1">
    <citation type="journal article" date="2022" name="Nat. Genet.">
        <title>Improved pea reference genome and pan-genome highlight genomic features and evolutionary characteristics.</title>
        <authorList>
            <person name="Yang T."/>
            <person name="Liu R."/>
            <person name="Luo Y."/>
            <person name="Hu S."/>
            <person name="Wang D."/>
            <person name="Wang C."/>
            <person name="Pandey M.K."/>
            <person name="Ge S."/>
            <person name="Xu Q."/>
            <person name="Li N."/>
            <person name="Li G."/>
            <person name="Huang Y."/>
            <person name="Saxena R.K."/>
            <person name="Ji Y."/>
            <person name="Li M."/>
            <person name="Yan X."/>
            <person name="He Y."/>
            <person name="Liu Y."/>
            <person name="Wang X."/>
            <person name="Xiang C."/>
            <person name="Varshney R.K."/>
            <person name="Ding H."/>
            <person name="Gao S."/>
            <person name="Zong X."/>
        </authorList>
    </citation>
    <scope>NUCLEOTIDE SEQUENCE [LARGE SCALE GENOMIC DNA]</scope>
    <source>
        <strain evidence="5 6">cv. Zhongwan 6</strain>
    </source>
</reference>
<dbReference type="Pfam" id="PF14214">
    <property type="entry name" value="Helitron_like_N"/>
    <property type="match status" value="1"/>
</dbReference>
<proteinExistence type="inferred from homology"/>
<dbReference type="EMBL" id="JAMSHJ010000001">
    <property type="protein sequence ID" value="KAI5443711.1"/>
    <property type="molecule type" value="Genomic_DNA"/>
</dbReference>
<name>A0A9D5BHK0_PEA</name>
<dbReference type="GO" id="GO:0043139">
    <property type="term" value="F:5'-3' DNA helicase activity"/>
    <property type="evidence" value="ECO:0007669"/>
    <property type="project" value="UniProtKB-EC"/>
</dbReference>
<keyword evidence="6" id="KW-1185">Reference proteome</keyword>
<dbReference type="Pfam" id="PF21530">
    <property type="entry name" value="Pif1_2B_dom"/>
    <property type="match status" value="1"/>
</dbReference>
<dbReference type="GO" id="GO:0005524">
    <property type="term" value="F:ATP binding"/>
    <property type="evidence" value="ECO:0007669"/>
    <property type="project" value="UniProtKB-KW"/>
</dbReference>
<evidence type="ECO:0000256" key="1">
    <source>
        <dbReference type="RuleBase" id="RU363044"/>
    </source>
</evidence>
<keyword evidence="1" id="KW-0347">Helicase</keyword>
<comment type="similarity">
    <text evidence="1">Belongs to the helicase family.</text>
</comment>
<dbReference type="PANTHER" id="PTHR10492">
    <property type="match status" value="1"/>
</dbReference>
<dbReference type="CDD" id="cd18809">
    <property type="entry name" value="SF1_C_RecD"/>
    <property type="match status" value="1"/>
</dbReference>
<dbReference type="GO" id="GO:0006310">
    <property type="term" value="P:DNA recombination"/>
    <property type="evidence" value="ECO:0007669"/>
    <property type="project" value="UniProtKB-KW"/>
</dbReference>
<keyword evidence="1" id="KW-0067">ATP-binding</keyword>
<evidence type="ECO:0000259" key="3">
    <source>
        <dbReference type="Pfam" id="PF14214"/>
    </source>
</evidence>
<evidence type="ECO:0000313" key="6">
    <source>
        <dbReference type="Proteomes" id="UP001058974"/>
    </source>
</evidence>
<dbReference type="Pfam" id="PF05970">
    <property type="entry name" value="PIF1"/>
    <property type="match status" value="1"/>
</dbReference>
<comment type="catalytic activity">
    <reaction evidence="1">
        <text>ATP + H2O = ADP + phosphate + H(+)</text>
        <dbReference type="Rhea" id="RHEA:13065"/>
        <dbReference type="ChEBI" id="CHEBI:15377"/>
        <dbReference type="ChEBI" id="CHEBI:15378"/>
        <dbReference type="ChEBI" id="CHEBI:30616"/>
        <dbReference type="ChEBI" id="CHEBI:43474"/>
        <dbReference type="ChEBI" id="CHEBI:456216"/>
        <dbReference type="EC" id="5.6.2.3"/>
    </reaction>
</comment>
<dbReference type="InterPro" id="IPR010285">
    <property type="entry name" value="DNA_helicase_pif1-like_DEAD"/>
</dbReference>
<keyword evidence="1" id="KW-0233">DNA recombination</keyword>
<comment type="cofactor">
    <cofactor evidence="1">
        <name>Mg(2+)</name>
        <dbReference type="ChEBI" id="CHEBI:18420"/>
    </cofactor>
</comment>
<protein>
    <recommendedName>
        <fullName evidence="1">ATP-dependent DNA helicase</fullName>
        <ecNumber evidence="1">5.6.2.3</ecNumber>
    </recommendedName>
</protein>
<evidence type="ECO:0000259" key="4">
    <source>
        <dbReference type="Pfam" id="PF21530"/>
    </source>
</evidence>
<feature type="domain" description="DNA helicase Pif1-like 2B" evidence="4">
    <location>
        <begin position="1508"/>
        <end position="1554"/>
    </location>
</feature>
<dbReference type="SUPFAM" id="SSF52540">
    <property type="entry name" value="P-loop containing nucleoside triphosphate hydrolases"/>
    <property type="match status" value="2"/>
</dbReference>
<accession>A0A9D5BHK0</accession>
<organism evidence="5 6">
    <name type="scientific">Pisum sativum</name>
    <name type="common">Garden pea</name>
    <name type="synonym">Lathyrus oleraceus</name>
    <dbReference type="NCBI Taxonomy" id="3888"/>
    <lineage>
        <taxon>Eukaryota</taxon>
        <taxon>Viridiplantae</taxon>
        <taxon>Streptophyta</taxon>
        <taxon>Embryophyta</taxon>
        <taxon>Tracheophyta</taxon>
        <taxon>Spermatophyta</taxon>
        <taxon>Magnoliopsida</taxon>
        <taxon>eudicotyledons</taxon>
        <taxon>Gunneridae</taxon>
        <taxon>Pentapetalae</taxon>
        <taxon>rosids</taxon>
        <taxon>fabids</taxon>
        <taxon>Fabales</taxon>
        <taxon>Fabaceae</taxon>
        <taxon>Papilionoideae</taxon>
        <taxon>50 kb inversion clade</taxon>
        <taxon>NPAAA clade</taxon>
        <taxon>Hologalegina</taxon>
        <taxon>IRL clade</taxon>
        <taxon>Fabeae</taxon>
        <taxon>Lathyrus</taxon>
    </lineage>
</organism>
<evidence type="ECO:0000259" key="2">
    <source>
        <dbReference type="Pfam" id="PF05970"/>
    </source>
</evidence>
<keyword evidence="1" id="KW-0227">DNA damage</keyword>
<dbReference type="FunFam" id="3.40.50.300:FF:002884">
    <property type="entry name" value="ATP-dependent DNA helicase"/>
    <property type="match status" value="1"/>
</dbReference>
<dbReference type="GO" id="GO:0000723">
    <property type="term" value="P:telomere maintenance"/>
    <property type="evidence" value="ECO:0007669"/>
    <property type="project" value="InterPro"/>
</dbReference>
<dbReference type="Gene3D" id="3.40.50.300">
    <property type="entry name" value="P-loop containing nucleotide triphosphate hydrolases"/>
    <property type="match status" value="2"/>
</dbReference>
<dbReference type="Gramene" id="Psat01G0238800-T1">
    <property type="protein sequence ID" value="KAI5443711.1"/>
    <property type="gene ID" value="KIW84_012388"/>
</dbReference>
<evidence type="ECO:0000313" key="5">
    <source>
        <dbReference type="EMBL" id="KAI5443711.1"/>
    </source>
</evidence>
<keyword evidence="1" id="KW-0234">DNA repair</keyword>
<dbReference type="Proteomes" id="UP001058974">
    <property type="component" value="Chromosome 1"/>
</dbReference>
<dbReference type="GO" id="GO:0006281">
    <property type="term" value="P:DNA repair"/>
    <property type="evidence" value="ECO:0007669"/>
    <property type="project" value="UniProtKB-KW"/>
</dbReference>